<dbReference type="FunFam" id="3.30.980.10:FF:000004">
    <property type="entry name" value="Alanine--tRNA ligase, cytoplasmic"/>
    <property type="match status" value="1"/>
</dbReference>
<keyword evidence="6" id="KW-0067">ATP-binding</keyword>
<organism evidence="11 12">
    <name type="scientific">Candidatus Jorgensenbacteria bacterium GW2011_GWA2_45_13</name>
    <dbReference type="NCBI Taxonomy" id="1618662"/>
    <lineage>
        <taxon>Bacteria</taxon>
        <taxon>Candidatus Joergenseniibacteriota</taxon>
    </lineage>
</organism>
<dbReference type="GO" id="GO:0005524">
    <property type="term" value="F:ATP binding"/>
    <property type="evidence" value="ECO:0007669"/>
    <property type="project" value="UniProtKB-KW"/>
</dbReference>
<comment type="caution">
    <text evidence="11">The sequence shown here is derived from an EMBL/GenBank/DDBJ whole genome shotgun (WGS) entry which is preliminary data.</text>
</comment>
<dbReference type="InterPro" id="IPR012947">
    <property type="entry name" value="tRNA_SAD"/>
</dbReference>
<evidence type="ECO:0000256" key="4">
    <source>
        <dbReference type="ARBA" id="ARBA00022598"/>
    </source>
</evidence>
<proteinExistence type="inferred from homology"/>
<dbReference type="InterPro" id="IPR050058">
    <property type="entry name" value="Ala-tRNA_ligase"/>
</dbReference>
<keyword evidence="4" id="KW-0436">Ligase</keyword>
<comment type="similarity">
    <text evidence="1">Belongs to the class-II aminoacyl-tRNA synthetase family.</text>
</comment>
<dbReference type="InterPro" id="IPR018163">
    <property type="entry name" value="Thr/Ala-tRNA-synth_IIc_edit"/>
</dbReference>
<dbReference type="Gene3D" id="3.30.930.10">
    <property type="entry name" value="Bira Bifunctional Protein, Domain 2"/>
    <property type="match status" value="1"/>
</dbReference>
<dbReference type="Pfam" id="PF07973">
    <property type="entry name" value="tRNA_SAD"/>
    <property type="match status" value="1"/>
</dbReference>
<dbReference type="PROSITE" id="PS50860">
    <property type="entry name" value="AA_TRNA_LIGASE_II_ALA"/>
    <property type="match status" value="1"/>
</dbReference>
<dbReference type="Gene3D" id="3.30.980.10">
    <property type="entry name" value="Threonyl-trna Synthetase, Chain A, domain 2"/>
    <property type="match status" value="1"/>
</dbReference>
<dbReference type="EMBL" id="LCKF01000008">
    <property type="protein sequence ID" value="KKT91834.1"/>
    <property type="molecule type" value="Genomic_DNA"/>
</dbReference>
<dbReference type="SMART" id="SM00863">
    <property type="entry name" value="tRNA_SAD"/>
    <property type="match status" value="1"/>
</dbReference>
<dbReference type="SUPFAM" id="SSF101353">
    <property type="entry name" value="Putative anticodon-binding domain of alanyl-tRNA synthetase (AlaRS)"/>
    <property type="match status" value="1"/>
</dbReference>
<dbReference type="NCBIfam" id="NF002436">
    <property type="entry name" value="PRK01584.1"/>
    <property type="match status" value="1"/>
</dbReference>
<dbReference type="PANTHER" id="PTHR11777:SF9">
    <property type="entry name" value="ALANINE--TRNA LIGASE, CYTOPLASMIC"/>
    <property type="match status" value="1"/>
</dbReference>
<evidence type="ECO:0000256" key="3">
    <source>
        <dbReference type="ARBA" id="ARBA00022555"/>
    </source>
</evidence>
<sequence>MHTINEIRERYLNFFKAKGHVAIPSASLVPENDPTTLFTGSGMQPLVPYLLGQPHPEGKRLVNSQKCFRAEDIDEVGDNRHTTFFEMLGNWSLGDYFKEEQLSWLFEFLTDKERGAGLDPQNLYVTVFAGDKETGILRDEESVAIWKQLFTEKGVSAEYVELGSEQEGSGKGMQGGRIFSYDVKKNWWSRSGIPANMPVGELGGPDSEVFYDFDPSGKTHTKEFGELCHPNCDCGRFLEIGNSVFMEYKKKEDGTFEKLKQQNVDFGGGLERITAAANNEPDIFKIDVFEPILKHLPNDLPVRNKRIIADHSRAMTFLIADGVRPSNKGAEYVLRRIMRRAMIYEYMMGDPELNLHTVIEDIIQKYVKNYSELKKETILPVYDEENGKFLATFKNGLKEFDKLVQGGMISGKDIFNLFSTYGLPYESAFEFAKERAGISIDKEEFEREMEKHKELSRTASAGTFKGGLADNSEKTIRLHTAHHLLLKALQTVLGAPIKQRGSNITSERLRMDFSYDAKLTDEQKKEVERLVQAKIDEDLPVIRSEMPREEAEKLGAEHEFGQKYPDRVSVYSVGPKGATPENPQFEKSFSMEFCGGPHVAHTGQIGMFSIKKEEASSAGVRRIKAVVS</sequence>
<keyword evidence="8" id="KW-0648">Protein biosynthesis</keyword>
<evidence type="ECO:0000256" key="8">
    <source>
        <dbReference type="ARBA" id="ARBA00022917"/>
    </source>
</evidence>
<evidence type="ECO:0000256" key="5">
    <source>
        <dbReference type="ARBA" id="ARBA00022741"/>
    </source>
</evidence>
<dbReference type="PRINTS" id="PR00980">
    <property type="entry name" value="TRNASYNTHALA"/>
</dbReference>
<dbReference type="Proteomes" id="UP000033966">
    <property type="component" value="Unassembled WGS sequence"/>
</dbReference>
<gene>
    <name evidence="11" type="ORF">UW92_C0008G0005</name>
</gene>
<evidence type="ECO:0000313" key="11">
    <source>
        <dbReference type="EMBL" id="KKT91834.1"/>
    </source>
</evidence>
<name>A0A0G1P5Z9_9BACT</name>
<keyword evidence="5" id="KW-0547">Nucleotide-binding</keyword>
<dbReference type="CDD" id="cd00673">
    <property type="entry name" value="AlaRS_core"/>
    <property type="match status" value="1"/>
</dbReference>
<dbReference type="PATRIC" id="fig|1618662.3.peg.218"/>
<dbReference type="InterPro" id="IPR018162">
    <property type="entry name" value="Ala-tRNA-ligase_IIc_anticod-bd"/>
</dbReference>
<evidence type="ECO:0000256" key="1">
    <source>
        <dbReference type="ARBA" id="ARBA00008226"/>
    </source>
</evidence>
<reference evidence="11 12" key="1">
    <citation type="journal article" date="2015" name="Nature">
        <title>rRNA introns, odd ribosomes, and small enigmatic genomes across a large radiation of phyla.</title>
        <authorList>
            <person name="Brown C.T."/>
            <person name="Hug L.A."/>
            <person name="Thomas B.C."/>
            <person name="Sharon I."/>
            <person name="Castelle C.J."/>
            <person name="Singh A."/>
            <person name="Wilkins M.J."/>
            <person name="Williams K.H."/>
            <person name="Banfield J.F."/>
        </authorList>
    </citation>
    <scope>NUCLEOTIDE SEQUENCE [LARGE SCALE GENOMIC DNA]</scope>
</reference>
<keyword evidence="3" id="KW-0820">tRNA-binding</keyword>
<dbReference type="Pfam" id="PF01411">
    <property type="entry name" value="tRNA-synt_2c"/>
    <property type="match status" value="1"/>
</dbReference>
<evidence type="ECO:0000256" key="6">
    <source>
        <dbReference type="ARBA" id="ARBA00022840"/>
    </source>
</evidence>
<dbReference type="GO" id="GO:0005829">
    <property type="term" value="C:cytosol"/>
    <property type="evidence" value="ECO:0007669"/>
    <property type="project" value="TreeGrafter"/>
</dbReference>
<evidence type="ECO:0000256" key="7">
    <source>
        <dbReference type="ARBA" id="ARBA00022884"/>
    </source>
</evidence>
<evidence type="ECO:0000256" key="2">
    <source>
        <dbReference type="ARBA" id="ARBA00013168"/>
    </source>
</evidence>
<dbReference type="GO" id="GO:0002161">
    <property type="term" value="F:aminoacyl-tRNA deacylase activity"/>
    <property type="evidence" value="ECO:0007669"/>
    <property type="project" value="TreeGrafter"/>
</dbReference>
<dbReference type="InterPro" id="IPR045864">
    <property type="entry name" value="aa-tRNA-synth_II/BPL/LPL"/>
</dbReference>
<dbReference type="SUPFAM" id="SSF55186">
    <property type="entry name" value="ThrRS/AlaRS common domain"/>
    <property type="match status" value="1"/>
</dbReference>
<feature type="domain" description="Alanyl-transfer RNA synthetases family profile" evidence="10">
    <location>
        <begin position="2"/>
        <end position="628"/>
    </location>
</feature>
<dbReference type="GO" id="GO:0004813">
    <property type="term" value="F:alanine-tRNA ligase activity"/>
    <property type="evidence" value="ECO:0007669"/>
    <property type="project" value="UniProtKB-EC"/>
</dbReference>
<dbReference type="EC" id="6.1.1.7" evidence="2"/>
<dbReference type="GO" id="GO:0006419">
    <property type="term" value="P:alanyl-tRNA aminoacylation"/>
    <property type="evidence" value="ECO:0007669"/>
    <property type="project" value="InterPro"/>
</dbReference>
<dbReference type="InterPro" id="IPR002318">
    <property type="entry name" value="Ala-tRNA-lgiase_IIc"/>
</dbReference>
<dbReference type="SUPFAM" id="SSF55681">
    <property type="entry name" value="Class II aaRS and biotin synthetases"/>
    <property type="match status" value="1"/>
</dbReference>
<evidence type="ECO:0000313" key="12">
    <source>
        <dbReference type="Proteomes" id="UP000033966"/>
    </source>
</evidence>
<evidence type="ECO:0000256" key="9">
    <source>
        <dbReference type="ARBA" id="ARBA00023146"/>
    </source>
</evidence>
<keyword evidence="9 11" id="KW-0030">Aminoacyl-tRNA synthetase</keyword>
<accession>A0A0G1P5Z9</accession>
<dbReference type="InterPro" id="IPR018165">
    <property type="entry name" value="Ala-tRNA-synth_IIc_core"/>
</dbReference>
<dbReference type="PANTHER" id="PTHR11777">
    <property type="entry name" value="ALANYL-TRNA SYNTHETASE"/>
    <property type="match status" value="1"/>
</dbReference>
<protein>
    <recommendedName>
        <fullName evidence="2">alanine--tRNA ligase</fullName>
        <ecNumber evidence="2">6.1.1.7</ecNumber>
    </recommendedName>
</protein>
<dbReference type="GO" id="GO:0000049">
    <property type="term" value="F:tRNA binding"/>
    <property type="evidence" value="ECO:0007669"/>
    <property type="project" value="UniProtKB-KW"/>
</dbReference>
<keyword evidence="7" id="KW-0694">RNA-binding</keyword>
<dbReference type="AlphaFoldDB" id="A0A0G1P5Z9"/>
<dbReference type="InterPro" id="IPR018164">
    <property type="entry name" value="Ala-tRNA-synth_IIc_N"/>
</dbReference>
<dbReference type="Gene3D" id="3.30.54.20">
    <property type="match status" value="1"/>
</dbReference>
<evidence type="ECO:0000259" key="10">
    <source>
        <dbReference type="PROSITE" id="PS50860"/>
    </source>
</evidence>